<dbReference type="CDD" id="cd17763">
    <property type="entry name" value="UP_hUPP-like"/>
    <property type="match status" value="1"/>
</dbReference>
<dbReference type="NCBIfam" id="TIGR01719">
    <property type="entry name" value="euk_UDPppase"/>
    <property type="match status" value="1"/>
</dbReference>
<evidence type="ECO:0000313" key="5">
    <source>
        <dbReference type="Proteomes" id="UP000616769"/>
    </source>
</evidence>
<reference evidence="4 5" key="1">
    <citation type="journal article" date="2015" name="Parasit. Vectors">
        <title>Draft genome of the scabies mite.</title>
        <authorList>
            <person name="Rider S.D.Jr."/>
            <person name="Morgan M.S."/>
            <person name="Arlian L.G."/>
        </authorList>
    </citation>
    <scope>NUCLEOTIDE SEQUENCE [LARGE SCALE GENOMIC DNA]</scope>
    <source>
        <strain evidence="4">Arlian Lab</strain>
    </source>
</reference>
<dbReference type="GO" id="GO:0009166">
    <property type="term" value="P:nucleotide catabolic process"/>
    <property type="evidence" value="ECO:0007669"/>
    <property type="project" value="InterPro"/>
</dbReference>
<evidence type="ECO:0000256" key="1">
    <source>
        <dbReference type="ARBA" id="ARBA00010456"/>
    </source>
</evidence>
<dbReference type="Pfam" id="PF01048">
    <property type="entry name" value="PNP_UDP_1"/>
    <property type="match status" value="1"/>
</dbReference>
<feature type="binding site" evidence="2">
    <location>
        <begin position="144"/>
        <end position="147"/>
    </location>
    <ligand>
        <name>phosphate</name>
        <dbReference type="ChEBI" id="CHEBI:43474"/>
    </ligand>
</feature>
<dbReference type="GO" id="GO:0005829">
    <property type="term" value="C:cytosol"/>
    <property type="evidence" value="ECO:0007669"/>
    <property type="project" value="TreeGrafter"/>
</dbReference>
<evidence type="ECO:0000256" key="2">
    <source>
        <dbReference type="PIRSR" id="PIRSR610059-50"/>
    </source>
</evidence>
<sequence>MNKFDDIEIIYEDSPLDLNPDGRIKLRNPHMDCLESDFLYHLGLDTKKNNLKQMFGDVKFICMGGTAERMQDFAQLVANELGIDGSPVDLAKDSHRYSMFKIGPVLSVSVRITHGMGVSSLSILMHELFKVAHYADCKDLCFFRIGTSGGLGVPPGSIIITDKAVDELMRPFFELHISGKIVRRSCRFDAKLIEELKEIAKKQSNQYETFTGTTMCAMDFYETQSRLDGAFCNYTKEDKQNFLQKLSKNGVKNIEMEALVFGSMCQMACVRGAIVCVTLLNRLDGDQIASSKACLRELQNRPQRLVLDYIKYKLSQ</sequence>
<dbReference type="OrthoDB" id="204058at2759"/>
<dbReference type="VEuPathDB" id="VectorBase:SSCA008768"/>
<name>A0A132A811_SARSC</name>
<comment type="caution">
    <text evidence="4">The sequence shown here is derived from an EMBL/GenBank/DDBJ whole genome shotgun (WGS) entry which is preliminary data.</text>
</comment>
<dbReference type="InterPro" id="IPR035994">
    <property type="entry name" value="Nucleoside_phosphorylase_sf"/>
</dbReference>
<protein>
    <submittedName>
        <fullName evidence="4">Uridine phosphorylase 1-like protein</fullName>
    </submittedName>
</protein>
<dbReference type="PANTHER" id="PTHR43691:SF11">
    <property type="entry name" value="FI09636P-RELATED"/>
    <property type="match status" value="1"/>
</dbReference>
<proteinExistence type="inferred from homology"/>
<evidence type="ECO:0000259" key="3">
    <source>
        <dbReference type="Pfam" id="PF01048"/>
    </source>
</evidence>
<dbReference type="InterPro" id="IPR010059">
    <property type="entry name" value="Uridine_phosphorylase_euk"/>
</dbReference>
<dbReference type="Proteomes" id="UP000616769">
    <property type="component" value="Unassembled WGS sequence"/>
</dbReference>
<organism evidence="4 5">
    <name type="scientific">Sarcoptes scabiei</name>
    <name type="common">Itch mite</name>
    <name type="synonym">Acarus scabiei</name>
    <dbReference type="NCBI Taxonomy" id="52283"/>
    <lineage>
        <taxon>Eukaryota</taxon>
        <taxon>Metazoa</taxon>
        <taxon>Ecdysozoa</taxon>
        <taxon>Arthropoda</taxon>
        <taxon>Chelicerata</taxon>
        <taxon>Arachnida</taxon>
        <taxon>Acari</taxon>
        <taxon>Acariformes</taxon>
        <taxon>Sarcoptiformes</taxon>
        <taxon>Astigmata</taxon>
        <taxon>Psoroptidia</taxon>
        <taxon>Sarcoptoidea</taxon>
        <taxon>Sarcoptidae</taxon>
        <taxon>Sarcoptinae</taxon>
        <taxon>Sarcoptes</taxon>
    </lineage>
</organism>
<dbReference type="InterPro" id="IPR000845">
    <property type="entry name" value="Nucleoside_phosphorylase_d"/>
</dbReference>
<comment type="similarity">
    <text evidence="1">Belongs to the PNP/UDP phosphorylase family.</text>
</comment>
<dbReference type="PANTHER" id="PTHR43691">
    <property type="entry name" value="URIDINE PHOSPHORYLASE"/>
    <property type="match status" value="1"/>
</dbReference>
<dbReference type="EMBL" id="JXLN01011322">
    <property type="protein sequence ID" value="KPM07108.1"/>
    <property type="molecule type" value="Genomic_DNA"/>
</dbReference>
<accession>A0A132A811</accession>
<feature type="domain" description="Nucleoside phosphorylase" evidence="3">
    <location>
        <begin position="59"/>
        <end position="311"/>
    </location>
</feature>
<dbReference type="AlphaFoldDB" id="A0A132A811"/>
<dbReference type="GO" id="GO:0006218">
    <property type="term" value="P:uridine catabolic process"/>
    <property type="evidence" value="ECO:0007669"/>
    <property type="project" value="TreeGrafter"/>
</dbReference>
<feature type="binding site" evidence="2">
    <location>
        <position position="224"/>
    </location>
    <ligand>
        <name>substrate</name>
    </ligand>
</feature>
<evidence type="ECO:0000313" key="4">
    <source>
        <dbReference type="EMBL" id="KPM07108.1"/>
    </source>
</evidence>
<dbReference type="Gene3D" id="3.40.50.1580">
    <property type="entry name" value="Nucleoside phosphorylase domain"/>
    <property type="match status" value="1"/>
</dbReference>
<feature type="binding site" evidence="2">
    <location>
        <position position="96"/>
    </location>
    <ligand>
        <name>phosphate</name>
        <dbReference type="ChEBI" id="CHEBI:43474"/>
    </ligand>
</feature>
<dbReference type="SUPFAM" id="SSF53167">
    <property type="entry name" value="Purine and uridine phosphorylases"/>
    <property type="match status" value="1"/>
</dbReference>
<gene>
    <name evidence="4" type="ORF">QR98_0055920</name>
</gene>
<feature type="binding site" evidence="2">
    <location>
        <position position="226"/>
    </location>
    <ligand>
        <name>substrate</name>
    </ligand>
</feature>
<dbReference type="GO" id="GO:0004850">
    <property type="term" value="F:uridine phosphorylase activity"/>
    <property type="evidence" value="ECO:0007669"/>
    <property type="project" value="InterPro"/>
</dbReference>